<proteinExistence type="predicted"/>
<organism evidence="2 3">
    <name type="scientific">Thalassobacillus devorans</name>
    <dbReference type="NCBI Taxonomy" id="279813"/>
    <lineage>
        <taxon>Bacteria</taxon>
        <taxon>Bacillati</taxon>
        <taxon>Bacillota</taxon>
        <taxon>Bacilli</taxon>
        <taxon>Bacillales</taxon>
        <taxon>Bacillaceae</taxon>
        <taxon>Thalassobacillus</taxon>
    </lineage>
</organism>
<feature type="transmembrane region" description="Helical" evidence="1">
    <location>
        <begin position="49"/>
        <end position="67"/>
    </location>
</feature>
<evidence type="ECO:0000313" key="2">
    <source>
        <dbReference type="EMBL" id="GGC95409.1"/>
    </source>
</evidence>
<feature type="transmembrane region" description="Helical" evidence="1">
    <location>
        <begin position="109"/>
        <end position="130"/>
    </location>
</feature>
<keyword evidence="1" id="KW-0472">Membrane</keyword>
<evidence type="ECO:0000313" key="3">
    <source>
        <dbReference type="Proteomes" id="UP000619534"/>
    </source>
</evidence>
<feature type="transmembrane region" description="Helical" evidence="1">
    <location>
        <begin position="73"/>
        <end position="97"/>
    </location>
</feature>
<keyword evidence="3" id="KW-1185">Reference proteome</keyword>
<sequence>MALFPNLSLMNKLLLQLLLPIAAIYWINKNRYWFHHYIQKTWLVCSHPLGISIVFLVLTGGYDLLVFTSTVVWVLPVLQLLMFASSFLFWSMFLGAGRNTNPLSLGERSLYLVVNMLVLGVYAFIASHYFPSHITGIYTFIGSIVVVMTFLLGYTLMMWGRKEHVVDRRTVEGLVRKLK</sequence>
<name>A0ABQ1PE76_9BACI</name>
<keyword evidence="1" id="KW-0812">Transmembrane</keyword>
<feature type="transmembrane region" description="Helical" evidence="1">
    <location>
        <begin position="12"/>
        <end position="28"/>
    </location>
</feature>
<protein>
    <recommendedName>
        <fullName evidence="4">DUF1453 domain-containing protein</fullName>
    </recommendedName>
</protein>
<keyword evidence="1" id="KW-1133">Transmembrane helix</keyword>
<gene>
    <name evidence="2" type="ORF">GCM10007216_27700</name>
</gene>
<reference evidence="3" key="1">
    <citation type="journal article" date="2019" name="Int. J. Syst. Evol. Microbiol.">
        <title>The Global Catalogue of Microorganisms (GCM) 10K type strain sequencing project: providing services to taxonomists for standard genome sequencing and annotation.</title>
        <authorList>
            <consortium name="The Broad Institute Genomics Platform"/>
            <consortium name="The Broad Institute Genome Sequencing Center for Infectious Disease"/>
            <person name="Wu L."/>
            <person name="Ma J."/>
        </authorList>
    </citation>
    <scope>NUCLEOTIDE SEQUENCE [LARGE SCALE GENOMIC DNA]</scope>
    <source>
        <strain evidence="3">CCM 7282</strain>
    </source>
</reference>
<feature type="transmembrane region" description="Helical" evidence="1">
    <location>
        <begin position="136"/>
        <end position="159"/>
    </location>
</feature>
<dbReference type="Proteomes" id="UP000619534">
    <property type="component" value="Unassembled WGS sequence"/>
</dbReference>
<accession>A0ABQ1PE76</accession>
<evidence type="ECO:0008006" key="4">
    <source>
        <dbReference type="Google" id="ProtNLM"/>
    </source>
</evidence>
<evidence type="ECO:0000256" key="1">
    <source>
        <dbReference type="SAM" id="Phobius"/>
    </source>
</evidence>
<dbReference type="EMBL" id="BMCJ01000005">
    <property type="protein sequence ID" value="GGC95409.1"/>
    <property type="molecule type" value="Genomic_DNA"/>
</dbReference>
<comment type="caution">
    <text evidence="2">The sequence shown here is derived from an EMBL/GenBank/DDBJ whole genome shotgun (WGS) entry which is preliminary data.</text>
</comment>